<comment type="caution">
    <text evidence="1">The sequence shown here is derived from an EMBL/GenBank/DDBJ whole genome shotgun (WGS) entry which is preliminary data.</text>
</comment>
<dbReference type="EMBL" id="JAENQP010000007">
    <property type="protein sequence ID" value="MBO3359404.1"/>
    <property type="molecule type" value="Genomic_DNA"/>
</dbReference>
<organism evidence="1 2">
    <name type="scientific">Clostridium perfringens</name>
    <dbReference type="NCBI Taxonomy" id="1502"/>
    <lineage>
        <taxon>Bacteria</taxon>
        <taxon>Bacillati</taxon>
        <taxon>Bacillota</taxon>
        <taxon>Clostridia</taxon>
        <taxon>Eubacteriales</taxon>
        <taxon>Clostridiaceae</taxon>
        <taxon>Clostridium</taxon>
    </lineage>
</organism>
<evidence type="ECO:0000313" key="1">
    <source>
        <dbReference type="EMBL" id="MBO3359404.1"/>
    </source>
</evidence>
<sequence>MNNTTYDEIWETFISECGYIFNEIPKNEKIIKNMIRNSIAKYNQLAIKYETFNGNVISNDETEKLNTKLTDIELLILANIIAYNFAKFKYTEFTSLYNVVAKDLGIKDYKAQCVARERTIKEFKRTYLSLIQDSDLAERLGD</sequence>
<evidence type="ECO:0000313" key="2">
    <source>
        <dbReference type="Proteomes" id="UP000668068"/>
    </source>
</evidence>
<evidence type="ECO:0008006" key="3">
    <source>
        <dbReference type="Google" id="ProtNLM"/>
    </source>
</evidence>
<accession>A0AAW4IZA2</accession>
<dbReference type="Proteomes" id="UP000668068">
    <property type="component" value="Unassembled WGS sequence"/>
</dbReference>
<gene>
    <name evidence="1" type="ORF">JJB47_11545</name>
</gene>
<dbReference type="RefSeq" id="WP_208340951.1">
    <property type="nucleotide sequence ID" value="NZ_CATNYN010000009.1"/>
</dbReference>
<proteinExistence type="predicted"/>
<reference evidence="1" key="1">
    <citation type="submission" date="2020-12" db="EMBL/GenBank/DDBJ databases">
        <title>Comparative genomics of Clostridium perfringens reveals patterns of host-associated phylogenetic clades and virulence factors.</title>
        <authorList>
            <person name="Smith A.H."/>
            <person name="Geier R."/>
        </authorList>
    </citation>
    <scope>NUCLEOTIDE SEQUENCE</scope>
    <source>
        <strain evidence="1">CHD30677R</strain>
    </source>
</reference>
<name>A0AAW4IZA2_CLOPF</name>
<dbReference type="AlphaFoldDB" id="A0AAW4IZA2"/>
<protein>
    <recommendedName>
        <fullName evidence="3">Phage protein</fullName>
    </recommendedName>
</protein>